<feature type="transmembrane region" description="Helical" evidence="1">
    <location>
        <begin position="12"/>
        <end position="29"/>
    </location>
</feature>
<dbReference type="InterPro" id="IPR021560">
    <property type="entry name" value="DUF3021"/>
</dbReference>
<accession>A0ABU7UL20</accession>
<keyword evidence="3" id="KW-1185">Reference proteome</keyword>
<protein>
    <submittedName>
        <fullName evidence="2">DUF3021 family protein</fullName>
    </submittedName>
</protein>
<sequence length="145" mass="16432">MKVSEFIKKLIKDYFVIFGVVVFVVTALNSESGFSLNIKDLYTVMIGALAGDLTSFILYSPNEMSGKETRVRICIHFITLEVILLLLAHILGIAGEYIQLAKFAIEIAVIYLVIRFLSWQVYKKDAKEINVKLENIKKLTSHSDK</sequence>
<reference evidence="2 3" key="1">
    <citation type="submission" date="2023-11" db="EMBL/GenBank/DDBJ databases">
        <title>Draft genome sequence of a psychrophilic Clostridium strain from permafrost water brine.</title>
        <authorList>
            <person name="Shcherbakova V.A."/>
            <person name="Trubitsyn V.E."/>
            <person name="Zakharyuk A.G."/>
        </authorList>
    </citation>
    <scope>NUCLEOTIDE SEQUENCE [LARGE SCALE GENOMIC DNA]</scope>
    <source>
        <strain evidence="2 3">14F</strain>
    </source>
</reference>
<name>A0ABU7UL20_9CLOT</name>
<feature type="transmembrane region" description="Helical" evidence="1">
    <location>
        <begin position="71"/>
        <end position="91"/>
    </location>
</feature>
<dbReference type="RefSeq" id="WP_216254675.1">
    <property type="nucleotide sequence ID" value="NZ_JAZHFS010000004.1"/>
</dbReference>
<dbReference type="EMBL" id="JAZHFS010000004">
    <property type="protein sequence ID" value="MEF2111946.1"/>
    <property type="molecule type" value="Genomic_DNA"/>
</dbReference>
<proteinExistence type="predicted"/>
<evidence type="ECO:0000313" key="3">
    <source>
        <dbReference type="Proteomes" id="UP001498469"/>
    </source>
</evidence>
<keyword evidence="1" id="KW-0812">Transmembrane</keyword>
<evidence type="ECO:0000256" key="1">
    <source>
        <dbReference type="SAM" id="Phobius"/>
    </source>
</evidence>
<feature type="transmembrane region" description="Helical" evidence="1">
    <location>
        <begin position="41"/>
        <end position="59"/>
    </location>
</feature>
<organism evidence="2 3">
    <name type="scientific">Clostridium frigoriphilum</name>
    <dbReference type="NCBI Taxonomy" id="443253"/>
    <lineage>
        <taxon>Bacteria</taxon>
        <taxon>Bacillati</taxon>
        <taxon>Bacillota</taxon>
        <taxon>Clostridia</taxon>
        <taxon>Eubacteriales</taxon>
        <taxon>Clostridiaceae</taxon>
        <taxon>Clostridium</taxon>
    </lineage>
</organism>
<gene>
    <name evidence="2" type="ORF">SJI18_06440</name>
</gene>
<comment type="caution">
    <text evidence="2">The sequence shown here is derived from an EMBL/GenBank/DDBJ whole genome shotgun (WGS) entry which is preliminary data.</text>
</comment>
<evidence type="ECO:0000313" key="2">
    <source>
        <dbReference type="EMBL" id="MEF2111946.1"/>
    </source>
</evidence>
<dbReference type="Pfam" id="PF11457">
    <property type="entry name" value="DUF3021"/>
    <property type="match status" value="1"/>
</dbReference>
<keyword evidence="1" id="KW-1133">Transmembrane helix</keyword>
<feature type="transmembrane region" description="Helical" evidence="1">
    <location>
        <begin position="97"/>
        <end position="117"/>
    </location>
</feature>
<keyword evidence="1" id="KW-0472">Membrane</keyword>
<dbReference type="Proteomes" id="UP001498469">
    <property type="component" value="Unassembled WGS sequence"/>
</dbReference>